<feature type="chain" id="PRO_5046869244" evidence="1">
    <location>
        <begin position="23"/>
        <end position="120"/>
    </location>
</feature>
<dbReference type="EMBL" id="JBGBPY010000001">
    <property type="protein sequence ID" value="MEY2182961.1"/>
    <property type="molecule type" value="Genomic_DNA"/>
</dbReference>
<evidence type="ECO:0000256" key="1">
    <source>
        <dbReference type="SAM" id="SignalP"/>
    </source>
</evidence>
<proteinExistence type="predicted"/>
<comment type="caution">
    <text evidence="2">The sequence shown here is derived from an EMBL/GenBank/DDBJ whole genome shotgun (WGS) entry which is preliminary data.</text>
</comment>
<evidence type="ECO:0000313" key="3">
    <source>
        <dbReference type="Proteomes" id="UP001562159"/>
    </source>
</evidence>
<keyword evidence="1" id="KW-0732">Signal</keyword>
<reference evidence="2 3" key="1">
    <citation type="submission" date="2024-07" db="EMBL/GenBank/DDBJ databases">
        <title>Molecular mechanisms and environmental adaptations of flagellar loss and biofilm growth of Rhodanobacter under environmental stress.</title>
        <authorList>
            <person name="Chen M."/>
        </authorList>
    </citation>
    <scope>NUCLEOTIDE SEQUENCE [LARGE SCALE GENOMIC DNA]</scope>
    <source>
        <strain evidence="2 3">RS22</strain>
    </source>
</reference>
<keyword evidence="3" id="KW-1185">Reference proteome</keyword>
<organism evidence="2 3">
    <name type="scientific">Rhodanobacter humi</name>
    <dbReference type="NCBI Taxonomy" id="1888173"/>
    <lineage>
        <taxon>Bacteria</taxon>
        <taxon>Pseudomonadati</taxon>
        <taxon>Pseudomonadota</taxon>
        <taxon>Gammaproteobacteria</taxon>
        <taxon>Lysobacterales</taxon>
        <taxon>Rhodanobacteraceae</taxon>
        <taxon>Rhodanobacter</taxon>
    </lineage>
</organism>
<feature type="signal peptide" evidence="1">
    <location>
        <begin position="1"/>
        <end position="22"/>
    </location>
</feature>
<accession>A0ABV4AU21</accession>
<protein>
    <submittedName>
        <fullName evidence="2">Fimbrial protein</fullName>
    </submittedName>
</protein>
<gene>
    <name evidence="2" type="ORF">AB7878_11075</name>
</gene>
<sequence>MRARYRWMVGSLMALAMSSAWAAGADGRITFTGAVVEPTCTIDSAPVESVDAQPWQAGQAPSHRSCGRTAVDLGRSYSRTVVALDAASAADDRLLAYFVSYAPQAAKGGTAAKLVVRTYD</sequence>
<evidence type="ECO:0000313" key="2">
    <source>
        <dbReference type="EMBL" id="MEY2182961.1"/>
    </source>
</evidence>
<name>A0ABV4AU21_9GAMM</name>
<dbReference type="Proteomes" id="UP001562159">
    <property type="component" value="Unassembled WGS sequence"/>
</dbReference>